<dbReference type="EMBL" id="CADEBD010000299">
    <property type="protein sequence ID" value="CAB3235226.1"/>
    <property type="molecule type" value="Genomic_DNA"/>
</dbReference>
<feature type="domain" description="tRNA/rRNA methyltransferase SpoU type" evidence="3">
    <location>
        <begin position="1250"/>
        <end position="1392"/>
    </location>
</feature>
<keyword evidence="2" id="KW-0808">Transferase</keyword>
<dbReference type="Gene3D" id="3.40.1280.10">
    <property type="match status" value="1"/>
</dbReference>
<dbReference type="CDD" id="cd18091">
    <property type="entry name" value="SpoU-like_TRM3-like"/>
    <property type="match status" value="1"/>
</dbReference>
<protein>
    <recommendedName>
        <fullName evidence="3">tRNA/rRNA methyltransferase SpoU type domain-containing protein</fullName>
    </recommendedName>
</protein>
<dbReference type="InterPro" id="IPR001537">
    <property type="entry name" value="SpoU_MeTrfase"/>
</dbReference>
<dbReference type="SUPFAM" id="SSF75217">
    <property type="entry name" value="alpha/beta knot"/>
    <property type="match status" value="1"/>
</dbReference>
<evidence type="ECO:0000256" key="1">
    <source>
        <dbReference type="ARBA" id="ARBA00022603"/>
    </source>
</evidence>
<organism evidence="4 5">
    <name type="scientific">Arctia plantaginis</name>
    <name type="common">Wood tiger moth</name>
    <name type="synonym">Phalaena plantaginis</name>
    <dbReference type="NCBI Taxonomy" id="874455"/>
    <lineage>
        <taxon>Eukaryota</taxon>
        <taxon>Metazoa</taxon>
        <taxon>Ecdysozoa</taxon>
        <taxon>Arthropoda</taxon>
        <taxon>Hexapoda</taxon>
        <taxon>Insecta</taxon>
        <taxon>Pterygota</taxon>
        <taxon>Neoptera</taxon>
        <taxon>Endopterygota</taxon>
        <taxon>Lepidoptera</taxon>
        <taxon>Glossata</taxon>
        <taxon>Ditrysia</taxon>
        <taxon>Noctuoidea</taxon>
        <taxon>Erebidae</taxon>
        <taxon>Arctiinae</taxon>
        <taxon>Arctia</taxon>
    </lineage>
</organism>
<evidence type="ECO:0000256" key="2">
    <source>
        <dbReference type="ARBA" id="ARBA00022679"/>
    </source>
</evidence>
<evidence type="ECO:0000259" key="3">
    <source>
        <dbReference type="Pfam" id="PF00588"/>
    </source>
</evidence>
<dbReference type="InterPro" id="IPR044748">
    <property type="entry name" value="Trm3/TARBP1_C"/>
</dbReference>
<dbReference type="GO" id="GO:0016423">
    <property type="term" value="F:tRNA (guanine) methyltransferase activity"/>
    <property type="evidence" value="ECO:0007669"/>
    <property type="project" value="InterPro"/>
</dbReference>
<keyword evidence="1" id="KW-0489">Methyltransferase</keyword>
<sequence>MDAEEGILSFLDLLDLDEEIIDKRLKSIMLKSNHTNKHLQSVLLLLQYKHLINTKENSDCENDDEYDFTVQLIRNANNENIDYICKIINIVLCLNNDNIINKSEHLMQQILLDTDFLKDSRREDPANATIDETDLNRVIKLKICGSILDAIIKTHNKLSLPFLETPIENILDSTDETLKIYFLTNTVPKLFEGIIGYNILDRIWNYIKQLKEDEKEKALQILSCLSDYYLPAPDGKRSVKYESEIVFFYDFWNIILYGIISNDTAVRKISIYLSKRAIDYVIYISRDICIASETDIVFNWNKNDSKNLKTIWDNFFILIDSLEEKQSNIVLPSLKLFETVDIGECWLNAAYNIGLKHDNAQVRLKCAEYKLKTRIGNETVARVLLEAYNDINIYDNSINCQVLKTGLSGIFKDPFSFMAILKAIPTVKWSPVPFYYLSDVLANLMSEASFDISTVIMDILKVPCNSILIRKAVHVNLGKFIKNCQKNLSWRDAAKIISIIQLEPEKYPVVPHPDTFIDKEKICFKSLSESIKNIDLILLYLSNNNKEDMDIFIDVLNEKIDKLTDIINRQYSDKKECMKDAIFLIHLLSKTEDDKNSVKKILHELVVRQNRTIIQYVISLFSSDNFYMGDAGPIFEKDSCIFTDNNMDDILLQLYKICILFLKDGQELHKTVLSLYCIKVLHNNTNLMMKYYHEMLNLKGFLEIILNYQFKDSHNESEGRVKNIFHEKTCQITYQLLEEEKDLHLCMKPLISYIEIVLECGGYGCLKWILKIVNKIVKLLVDGENKFDMVQFVNRVWFEIEELKSNNQYSPCMQELVELLTQDALLSKAMFNNVIILYCKKIIENGSAKTNPLYYLSKSINSRGVQNYGHLIYILCEILLYCPVLRKDERITDNLCLKILQDDAYGIDKNSIDVHFNFEIQYLSIATLCHISHNETLTVILKFITNKIDDTFRNKQRYHGNSQVHKTLISTLQHMLIILLKSPGNLDWLLNWCLDLLVKLPHQPSVRICLEWLVSLCFYIQKISLGEKILQVLKLRNVSLTSQFFIMYWLLKHKIINNTYTDVEYNHVLDFLLSHTMGQLFNVRLHAQYLSVILHKMAGKSTKFDYTISVIENTFNDSRTDKNFTKLQIDYFANKFDIIANLNPYFIYYLLPKYCEIDNNESVDIEFVKNQLKDFDGSLVGGDEEFIIEWRSCQRGNEEFLQVAGDESGSKVVQDDELMGTIQKKYVPWKNMSEINSYDFGKKTETKGDLILVASLIDKLPNLGGMARTSEVFGVKTYVVGSLRHLQDKQFQGLSVSAERWVNVEEVRPGRALKEYLMLKKSEGYIVVAAEQTSTSSKLQNFKFPKKTILLLGHEKEGVPCDLLPIMDHCVEIPQQGYVRSLNVHVTAAIFVWEYVRQNVL</sequence>
<reference evidence="4 5" key="1">
    <citation type="submission" date="2020-04" db="EMBL/GenBank/DDBJ databases">
        <authorList>
            <person name="Wallbank WR R."/>
            <person name="Pardo Diaz C."/>
            <person name="Kozak K."/>
            <person name="Martin S."/>
            <person name="Jiggins C."/>
            <person name="Moest M."/>
            <person name="Warren A I."/>
            <person name="Byers J.R.P. K."/>
            <person name="Montejo-Kovacevich G."/>
            <person name="Yen C E."/>
        </authorList>
    </citation>
    <scope>NUCLEOTIDE SEQUENCE [LARGE SCALE GENOMIC DNA]</scope>
</reference>
<comment type="caution">
    <text evidence="4">The sequence shown here is derived from an EMBL/GenBank/DDBJ whole genome shotgun (WGS) entry which is preliminary data.</text>
</comment>
<evidence type="ECO:0000313" key="4">
    <source>
        <dbReference type="EMBL" id="CAB3235226.1"/>
    </source>
</evidence>
<evidence type="ECO:0000313" key="5">
    <source>
        <dbReference type="Proteomes" id="UP000494256"/>
    </source>
</evidence>
<dbReference type="InterPro" id="IPR016024">
    <property type="entry name" value="ARM-type_fold"/>
</dbReference>
<dbReference type="GO" id="GO:0030488">
    <property type="term" value="P:tRNA methylation"/>
    <property type="evidence" value="ECO:0007669"/>
    <property type="project" value="InterPro"/>
</dbReference>
<dbReference type="OrthoDB" id="6718861at2759"/>
<dbReference type="InterPro" id="IPR029026">
    <property type="entry name" value="tRNA_m1G_MTases_N"/>
</dbReference>
<dbReference type="Pfam" id="PF00588">
    <property type="entry name" value="SpoU_methylase"/>
    <property type="match status" value="1"/>
</dbReference>
<accession>A0A8S0ZM81</accession>
<name>A0A8S0ZM81_ARCPL</name>
<dbReference type="PANTHER" id="PTHR12029">
    <property type="entry name" value="RNA METHYLTRANSFERASE"/>
    <property type="match status" value="1"/>
</dbReference>
<dbReference type="InterPro" id="IPR045330">
    <property type="entry name" value="TRM3/TARBP1"/>
</dbReference>
<proteinExistence type="predicted"/>
<dbReference type="InterPro" id="IPR029028">
    <property type="entry name" value="Alpha/beta_knot_MTases"/>
</dbReference>
<dbReference type="Proteomes" id="UP000494256">
    <property type="component" value="Unassembled WGS sequence"/>
</dbReference>
<dbReference type="PANTHER" id="PTHR12029:SF11">
    <property type="entry name" value="METHYLTRANSFERASE TARBP1-RELATED"/>
    <property type="match status" value="1"/>
</dbReference>
<gene>
    <name evidence="4" type="ORF">APLA_LOCUS6916</name>
</gene>
<dbReference type="SUPFAM" id="SSF48371">
    <property type="entry name" value="ARM repeat"/>
    <property type="match status" value="1"/>
</dbReference>
<dbReference type="GO" id="GO:0003723">
    <property type="term" value="F:RNA binding"/>
    <property type="evidence" value="ECO:0007669"/>
    <property type="project" value="InterPro"/>
</dbReference>